<name>G0NYR8_CAEBE</name>
<dbReference type="AlphaFoldDB" id="G0NYR8"/>
<reference evidence="2" key="1">
    <citation type="submission" date="2011-07" db="EMBL/GenBank/DDBJ databases">
        <authorList>
            <consortium name="Caenorhabditis brenneri Sequencing and Analysis Consortium"/>
            <person name="Wilson R.K."/>
        </authorList>
    </citation>
    <scope>NUCLEOTIDE SEQUENCE [LARGE SCALE GENOMIC DNA]</scope>
    <source>
        <strain evidence="2">PB2801</strain>
    </source>
</reference>
<dbReference type="InParanoid" id="G0NYR8"/>
<proteinExistence type="predicted"/>
<sequence>MDAVQNVEGLHIFKPFIIQSKKDIMSYK</sequence>
<protein>
    <submittedName>
        <fullName evidence="1">Uncharacterized protein</fullName>
    </submittedName>
</protein>
<evidence type="ECO:0000313" key="1">
    <source>
        <dbReference type="EMBL" id="EGT40189.1"/>
    </source>
</evidence>
<dbReference type="HOGENOM" id="CLU_3413265_0_0_1"/>
<evidence type="ECO:0000313" key="2">
    <source>
        <dbReference type="Proteomes" id="UP000008068"/>
    </source>
</evidence>
<dbReference type="Proteomes" id="UP000008068">
    <property type="component" value="Unassembled WGS sequence"/>
</dbReference>
<keyword evidence="2" id="KW-1185">Reference proteome</keyword>
<dbReference type="EMBL" id="GL379983">
    <property type="protein sequence ID" value="EGT40189.1"/>
    <property type="molecule type" value="Genomic_DNA"/>
</dbReference>
<gene>
    <name evidence="1" type="ORF">CAEBREN_13066</name>
</gene>
<organism evidence="2">
    <name type="scientific">Caenorhabditis brenneri</name>
    <name type="common">Nematode worm</name>
    <dbReference type="NCBI Taxonomy" id="135651"/>
    <lineage>
        <taxon>Eukaryota</taxon>
        <taxon>Metazoa</taxon>
        <taxon>Ecdysozoa</taxon>
        <taxon>Nematoda</taxon>
        <taxon>Chromadorea</taxon>
        <taxon>Rhabditida</taxon>
        <taxon>Rhabditina</taxon>
        <taxon>Rhabditomorpha</taxon>
        <taxon>Rhabditoidea</taxon>
        <taxon>Rhabditidae</taxon>
        <taxon>Peloderinae</taxon>
        <taxon>Caenorhabditis</taxon>
    </lineage>
</organism>
<accession>G0NYR8</accession>